<name>A0A4R6HVN7_9GAMM</name>
<evidence type="ECO:0000313" key="2">
    <source>
        <dbReference type="EMBL" id="TDO12681.1"/>
    </source>
</evidence>
<reference evidence="2 3" key="1">
    <citation type="submission" date="2019-03" db="EMBL/GenBank/DDBJ databases">
        <title>Freshwater and sediment microbial communities from various areas in North America, analyzing microbe dynamics in response to fracking.</title>
        <authorList>
            <person name="Lamendella R."/>
        </authorList>
    </citation>
    <scope>NUCLEOTIDE SEQUENCE [LARGE SCALE GENOMIC DNA]</scope>
    <source>
        <strain evidence="2 3">1_TX</strain>
    </source>
</reference>
<dbReference type="GO" id="GO:0016491">
    <property type="term" value="F:oxidoreductase activity"/>
    <property type="evidence" value="ECO:0007669"/>
    <property type="project" value="UniProtKB-KW"/>
</dbReference>
<keyword evidence="3" id="KW-1185">Reference proteome</keyword>
<dbReference type="Pfam" id="PF14518">
    <property type="entry name" value="Haem_oxygenas_2"/>
    <property type="match status" value="1"/>
</dbReference>
<dbReference type="RefSeq" id="WP_133482622.1">
    <property type="nucleotide sequence ID" value="NZ_SNWH01000004.1"/>
</dbReference>
<dbReference type="SUPFAM" id="SSF48613">
    <property type="entry name" value="Heme oxygenase-like"/>
    <property type="match status" value="1"/>
</dbReference>
<dbReference type="PANTHER" id="PTHR40279">
    <property type="entry name" value="PQQC-LIKE PROTEIN"/>
    <property type="match status" value="1"/>
</dbReference>
<sequence length="348" mass="39595">MIQLSDDILDWIEKSVCLPPNDWEDLNNNFSLRKKLNESSRRLADAAFKVGDRKSREKVHKCLAAIYNLDFSTATVDKIDAEVQPILRDIASVLEKAVLDYEISLIPESSLAAYPRDGKEYVKWLKKLISSHKSSVHPVYNDYISEHADADDLAFYLIQESSLDPRFDDILALMQIGLPVDQKLELGQNYWDEMGNGEPEKVHSHLFQSALYSLGISSQRIKDEMLPEALVQGNLSACLALSRRHYFKAVGYFGVTEYLAPRRFKHVVKAWRRNELPEVGIEYHDLHIVIDTQHANGWFNNVVAPLVEEDPAIGRDIALGAAIRLSTSSRYLDQLLKHFETNREAASL</sequence>
<keyword evidence="1" id="KW-0560">Oxidoreductase</keyword>
<dbReference type="EMBL" id="SNWH01000004">
    <property type="protein sequence ID" value="TDO12681.1"/>
    <property type="molecule type" value="Genomic_DNA"/>
</dbReference>
<organism evidence="2 3">
    <name type="scientific">Halomonas ventosae</name>
    <dbReference type="NCBI Taxonomy" id="229007"/>
    <lineage>
        <taxon>Bacteria</taxon>
        <taxon>Pseudomonadati</taxon>
        <taxon>Pseudomonadota</taxon>
        <taxon>Gammaproteobacteria</taxon>
        <taxon>Oceanospirillales</taxon>
        <taxon>Halomonadaceae</taxon>
        <taxon>Halomonas</taxon>
    </lineage>
</organism>
<proteinExistence type="predicted"/>
<dbReference type="SMART" id="SM01236">
    <property type="entry name" value="Haem_oxygenase_2"/>
    <property type="match status" value="1"/>
</dbReference>
<dbReference type="OrthoDB" id="277294at2"/>
<dbReference type="InterPro" id="IPR039068">
    <property type="entry name" value="PqqC-like"/>
</dbReference>
<evidence type="ECO:0000256" key="1">
    <source>
        <dbReference type="ARBA" id="ARBA00023002"/>
    </source>
</evidence>
<dbReference type="InterPro" id="IPR016084">
    <property type="entry name" value="Haem_Oase-like_multi-hlx"/>
</dbReference>
<dbReference type="PANTHER" id="PTHR40279:SF3">
    <property type="entry name" value="4-AMINOBENZOATE SYNTHASE"/>
    <property type="match status" value="1"/>
</dbReference>
<protein>
    <submittedName>
        <fullName evidence="2">Heme oxygenase-like protein</fullName>
    </submittedName>
</protein>
<evidence type="ECO:0000313" key="3">
    <source>
        <dbReference type="Proteomes" id="UP000295150"/>
    </source>
</evidence>
<accession>A0A4R6HVN7</accession>
<gene>
    <name evidence="2" type="ORF">DFO68_104194</name>
</gene>
<comment type="caution">
    <text evidence="2">The sequence shown here is derived from an EMBL/GenBank/DDBJ whole genome shotgun (WGS) entry which is preliminary data.</text>
</comment>
<dbReference type="Gene3D" id="1.20.910.10">
    <property type="entry name" value="Heme oxygenase-like"/>
    <property type="match status" value="1"/>
</dbReference>
<dbReference type="Proteomes" id="UP000295150">
    <property type="component" value="Unassembled WGS sequence"/>
</dbReference>
<dbReference type="AlphaFoldDB" id="A0A4R6HVN7"/>